<sequence length="192" mass="20398">MSFAGSGNNANLDNDGGDGSGSAFDVGTSPFAWILVPICILVVAAIIITVFRYRRRNKQRNSHGMVALQRDLEALGPNRVRRSTNTRWQWAGDGPRNGRRVGIGIGSREEGLNELGEAPPAYSPPQKNPNDDVELHDYVASPTVHEPSATPPSQVLPAYGEAQHGHNVPNPPGNTLDGASPSAPAPAVLPVR</sequence>
<dbReference type="OMA" id="WILVPIC"/>
<keyword evidence="2" id="KW-0812">Transmembrane</keyword>
<dbReference type="RefSeq" id="XP_007833986.1">
    <property type="nucleotide sequence ID" value="XM_007835795.1"/>
</dbReference>
<name>W3X9Y4_PESFW</name>
<dbReference type="Proteomes" id="UP000030651">
    <property type="component" value="Unassembled WGS sequence"/>
</dbReference>
<reference evidence="4" key="1">
    <citation type="journal article" date="2015" name="BMC Genomics">
        <title>Genomic and transcriptomic analysis of the endophytic fungus Pestalotiopsis fici reveals its lifestyle and high potential for synthesis of natural products.</title>
        <authorList>
            <person name="Wang X."/>
            <person name="Zhang X."/>
            <person name="Liu L."/>
            <person name="Xiang M."/>
            <person name="Wang W."/>
            <person name="Sun X."/>
            <person name="Che Y."/>
            <person name="Guo L."/>
            <person name="Liu G."/>
            <person name="Guo L."/>
            <person name="Wang C."/>
            <person name="Yin W.B."/>
            <person name="Stadler M."/>
            <person name="Zhang X."/>
            <person name="Liu X."/>
        </authorList>
    </citation>
    <scope>NUCLEOTIDE SEQUENCE [LARGE SCALE GENOMIC DNA]</scope>
    <source>
        <strain evidence="4">W106-1 / CGMCC3.15140</strain>
    </source>
</reference>
<evidence type="ECO:0000256" key="1">
    <source>
        <dbReference type="SAM" id="MobiDB-lite"/>
    </source>
</evidence>
<evidence type="ECO:0000313" key="3">
    <source>
        <dbReference type="EMBL" id="ETS82212.1"/>
    </source>
</evidence>
<evidence type="ECO:0000256" key="2">
    <source>
        <dbReference type="SAM" id="Phobius"/>
    </source>
</evidence>
<evidence type="ECO:0000313" key="4">
    <source>
        <dbReference type="Proteomes" id="UP000030651"/>
    </source>
</evidence>
<dbReference type="EMBL" id="KI912112">
    <property type="protein sequence ID" value="ETS82212.1"/>
    <property type="molecule type" value="Genomic_DNA"/>
</dbReference>
<organism evidence="3 4">
    <name type="scientific">Pestalotiopsis fici (strain W106-1 / CGMCC3.15140)</name>
    <dbReference type="NCBI Taxonomy" id="1229662"/>
    <lineage>
        <taxon>Eukaryota</taxon>
        <taxon>Fungi</taxon>
        <taxon>Dikarya</taxon>
        <taxon>Ascomycota</taxon>
        <taxon>Pezizomycotina</taxon>
        <taxon>Sordariomycetes</taxon>
        <taxon>Xylariomycetidae</taxon>
        <taxon>Amphisphaeriales</taxon>
        <taxon>Sporocadaceae</taxon>
        <taxon>Pestalotiopsis</taxon>
    </lineage>
</organism>
<proteinExistence type="predicted"/>
<dbReference type="AlphaFoldDB" id="W3X9Y4"/>
<dbReference type="KEGG" id="pfy:PFICI_07214"/>
<dbReference type="OrthoDB" id="4775599at2759"/>
<accession>W3X9Y4</accession>
<keyword evidence="4" id="KW-1185">Reference proteome</keyword>
<dbReference type="HOGENOM" id="CLU_1415628_0_0_1"/>
<feature type="compositionally biased region" description="Low complexity" evidence="1">
    <location>
        <begin position="179"/>
        <end position="192"/>
    </location>
</feature>
<gene>
    <name evidence="3" type="ORF">PFICI_07214</name>
</gene>
<protein>
    <submittedName>
        <fullName evidence="3">Uncharacterized protein</fullName>
    </submittedName>
</protein>
<dbReference type="GeneID" id="19272227"/>
<keyword evidence="2" id="KW-1133">Transmembrane helix</keyword>
<feature type="region of interest" description="Disordered" evidence="1">
    <location>
        <begin position="111"/>
        <end position="192"/>
    </location>
</feature>
<dbReference type="InParanoid" id="W3X9Y4"/>
<feature type="transmembrane region" description="Helical" evidence="2">
    <location>
        <begin position="31"/>
        <end position="51"/>
    </location>
</feature>
<keyword evidence="2" id="KW-0472">Membrane</keyword>